<feature type="compositionally biased region" description="Low complexity" evidence="1">
    <location>
        <begin position="72"/>
        <end position="103"/>
    </location>
</feature>
<evidence type="ECO:0000256" key="1">
    <source>
        <dbReference type="SAM" id="MobiDB-lite"/>
    </source>
</evidence>
<gene>
    <name evidence="2" type="primary">44</name>
    <name evidence="2" type="ORF">SEA_REMUSLOOPIN_44</name>
</gene>
<evidence type="ECO:0000313" key="2">
    <source>
        <dbReference type="EMBL" id="QBZ73358.1"/>
    </source>
</evidence>
<proteinExistence type="predicted"/>
<protein>
    <recommendedName>
        <fullName evidence="4">Lipoprotein</fullName>
    </recommendedName>
</protein>
<organism evidence="2 3">
    <name type="scientific">Streptomyces phage RemusLoopin</name>
    <dbReference type="NCBI Taxonomy" id="2562346"/>
    <lineage>
        <taxon>Viruses</taxon>
        <taxon>Duplodnaviria</taxon>
        <taxon>Heunggongvirae</taxon>
        <taxon>Uroviricota</taxon>
        <taxon>Caudoviricetes</taxon>
        <taxon>Colingsworthviridae</taxon>
        <taxon>Sebastisaurusvirus</taxon>
        <taxon>Sebastisaurusvirus remusloopin</taxon>
    </lineage>
</organism>
<dbReference type="EMBL" id="MK686068">
    <property type="protein sequence ID" value="QBZ73358.1"/>
    <property type="molecule type" value="Genomic_DNA"/>
</dbReference>
<feature type="region of interest" description="Disordered" evidence="1">
    <location>
        <begin position="49"/>
        <end position="111"/>
    </location>
</feature>
<dbReference type="Proteomes" id="UP000297158">
    <property type="component" value="Segment"/>
</dbReference>
<accession>A0A4D6E3X3</accession>
<dbReference type="PROSITE" id="PS51257">
    <property type="entry name" value="PROKAR_LIPOPROTEIN"/>
    <property type="match status" value="1"/>
</dbReference>
<keyword evidence="3" id="KW-1185">Reference proteome</keyword>
<sequence>MNPYGKDKMGLGTKVAAAASVALVGALMVAGCSADDDDTRCDTYTTVGFGVPAPRPAPAPAPRPAPAPAPKPNLTKPTTPKSPKTGGTTVVPVPVNPGPTTHTVCHDRDDD</sequence>
<feature type="compositionally biased region" description="Pro residues" evidence="1">
    <location>
        <begin position="53"/>
        <end position="71"/>
    </location>
</feature>
<reference evidence="2 3" key="1">
    <citation type="submission" date="2019-03" db="EMBL/GenBank/DDBJ databases">
        <authorList>
            <person name="Ludwig S."/>
            <person name="Saikali A."/>
            <person name="Addai K."/>
            <person name="Agarwal S."/>
            <person name="Ahmad I.M."/>
            <person name="Alumyar Y.S."/>
            <person name="An J."/>
            <person name="Antar T.E."/>
            <person name="Antony V."/>
            <person name="Arvin L.E."/>
            <person name="Atanasoff K.E."/>
            <person name="Ati R."/>
            <person name="Batista A."/>
            <person name="Bembuh M.L."/>
            <person name="Bhardvaj T.B."/>
            <person name="Brown C.J."/>
            <person name="Butt S.T."/>
            <person name="Cahn D."/>
            <person name="Canales I.-I."/>
            <person name="Carr K."/>
            <person name="Chen K.Z."/>
            <person name="Chen M."/>
            <person name="Chigurupati S."/>
            <person name="Chou C."/>
            <person name="Chung C.S."/>
            <person name="Cole S.T."/>
            <person name="Colson C.L."/>
            <person name="Dent D.M."/>
            <person name="Djiogo E.M."/>
            <person name="Domrachev B.M."/>
            <person name="Dwivedi J."/>
            <person name="Ehsani C."/>
            <person name="Essien U.A."/>
            <person name="Fakhar A."/>
            <person name="Flood S.H."/>
            <person name="Furletti G."/>
            <person name="Gebreegziabher M."/>
            <person name="Goralski S.M."/>
            <person name="Gruver-Williams A."/>
            <person name="Guldan M.L."/>
            <person name="Gurung S."/>
            <person name="Heo K."/>
            <person name="John R.A."/>
            <person name="Kabir L."/>
            <person name="Kaira H."/>
            <person name="Kane M.S."/>
            <person name="Karanja M."/>
            <person name="Karley A.N."/>
            <person name="Kelleher J."/>
            <person name="Khan A.M."/>
            <person name="Khan A."/>
            <person name="Kharel S."/>
            <person name="Kidane M."/>
            <person name="Konanur P."/>
            <person name="Kuo N.K."/>
            <person name="Kyaw G."/>
            <person name="Lahijan N."/>
            <person name="Lamm D.N."/>
            <person name="Lance S.V."/>
            <person name="Le C."/>
            <person name="Lee C.H."/>
            <person name="Leka D."/>
            <person name="Li C."/>
            <person name="Lim S.Y."/>
            <person name="Lo J."/>
            <person name="Mahaney V.M."/>
            <person name="Mangukiya A."/>
            <person name="Mani D."/>
            <person name="Mariano P."/>
            <person name="Markward M.L."/>
            <person name="Mbaekwe U."/>
            <person name="Mcgowan H."/>
            <person name="Mcnamara A."/>
            <person name="Mebrahtu S."/>
            <person name="Mohamed A."/>
            <person name="Mohamed M.E."/>
            <person name="Muntaka F."/>
            <person name="Naqvi T."/>
            <person name="Nengel A.M."/>
            <person name="Neupane S."/>
            <person name="Nguyen J."/>
            <person name="Nguyen J."/>
            <person name="Nwoji I.C."/>
            <person name="O'Brien T."/>
            <person name="Okusolubo T.A."/>
            <person name="Paek J."/>
            <person name="Pandithakoralag H."/>
            <person name="Parsa S."/>
            <person name="Perry C."/>
            <person name="Petrie C.R."/>
            <person name="Poteshman G.A."/>
            <person name="Quiros D."/>
            <person name="Rana S."/>
            <person name="Reister J."/>
            <person name="Reyes E."/>
            <person name="Riaz H.S."/>
            <person name="Roach T.L."/>
            <person name="Scalsky R."/>
            <person name="Schultz J.A."/>
            <person name="Scott C.F."/>
            <person name="Sekira M.D."/>
            <person name="Shee C.S."/>
            <person name="Shultz P."/>
            <person name="Siarez J.A."/>
            <person name="Simpson A.L."/>
            <person name="Singh S."/>
            <person name="Smith F.R."/>
            <person name="Smith S.A."/>
            <person name="Sobers S."/>
            <person name="Sobowale A.O."/>
            <person name="Somoza K.A."/>
            <person name="Song M."/>
            <person name="Spence R.N."/>
            <person name="Spruill R.A."/>
            <person name="Subedi A."/>
            <person name="Taj A.B."/>
            <person name="Thomas J."/>
            <person name="Todd J.C."/>
            <person name="Tran T."/>
            <person name="Varghese J."/>
            <person name="Vartanian E."/>
            <person name="Vega A."/>
            <person name="Vong A."/>
            <person name="Wachhaus L.E."/>
            <person name="Walter A.J."/>
            <person name="Wessel M.E."/>
            <person name="Azam A.M."/>
            <person name="Blocker D."/>
            <person name="Naeem N.-U.-A."/>
            <person name="Patel R."/>
            <person name="Shakarov P."/>
            <person name="Xie C.L."/>
            <person name="Zolnerowich N."/>
            <person name="Correa-Mendez M."/>
            <person name="Fabian M."/>
            <person name="Fishbein J."/>
            <person name="Harkles L."/>
            <person name="Reger N."/>
            <person name="Saleh S."/>
            <person name="Erill I."/>
            <person name="Caruso S.M."/>
            <person name="Garlena R.A."/>
            <person name="Russell D.A."/>
            <person name="Pope W.H."/>
            <person name="Jacobs-Sera D."/>
            <person name="Hatfull G.F."/>
        </authorList>
    </citation>
    <scope>NUCLEOTIDE SEQUENCE [LARGE SCALE GENOMIC DNA]</scope>
</reference>
<evidence type="ECO:0000313" key="3">
    <source>
        <dbReference type="Proteomes" id="UP000297158"/>
    </source>
</evidence>
<evidence type="ECO:0008006" key="4">
    <source>
        <dbReference type="Google" id="ProtNLM"/>
    </source>
</evidence>
<name>A0A4D6E3X3_9CAUD</name>